<keyword evidence="2 16" id="KW-0436">Ligase</keyword>
<comment type="similarity">
    <text evidence="14 16">Belongs to the TRL1 family.</text>
</comment>
<dbReference type="InterPro" id="IPR012387">
    <property type="entry name" value="Trl1_fun"/>
</dbReference>
<feature type="active site" description="N6-AMP-lysine intermediate" evidence="17">
    <location>
        <position position="113"/>
    </location>
</feature>
<evidence type="ECO:0000256" key="18">
    <source>
        <dbReference type="SAM" id="MobiDB-lite"/>
    </source>
</evidence>
<evidence type="ECO:0000259" key="21">
    <source>
        <dbReference type="Pfam" id="PF09511"/>
    </source>
</evidence>
<evidence type="ECO:0000256" key="12">
    <source>
        <dbReference type="ARBA" id="ARBA00034038"/>
    </source>
</evidence>
<evidence type="ECO:0000313" key="23">
    <source>
        <dbReference type="Proteomes" id="UP000009328"/>
    </source>
</evidence>
<dbReference type="GO" id="GO:0008081">
    <property type="term" value="F:phosphoric diester hydrolase activity"/>
    <property type="evidence" value="ECO:0007669"/>
    <property type="project" value="InterPro"/>
</dbReference>
<evidence type="ECO:0000259" key="20">
    <source>
        <dbReference type="Pfam" id="PF08303"/>
    </source>
</evidence>
<keyword evidence="5" id="KW-0540">Nuclease</keyword>
<dbReference type="AlphaFoldDB" id="K0KKR6"/>
<dbReference type="InterPro" id="IPR027417">
    <property type="entry name" value="P-loop_NTPase"/>
</dbReference>
<dbReference type="Pfam" id="PF08303">
    <property type="entry name" value="tRNA_lig_kinase"/>
    <property type="match status" value="1"/>
</dbReference>
<dbReference type="FunCoup" id="K0KKR6">
    <property type="interactions" value="98"/>
</dbReference>
<dbReference type="Pfam" id="PF09511">
    <property type="entry name" value="RNA_lig_T4_1"/>
    <property type="match status" value="1"/>
</dbReference>
<evidence type="ECO:0000256" key="5">
    <source>
        <dbReference type="ARBA" id="ARBA00022722"/>
    </source>
</evidence>
<evidence type="ECO:0000256" key="14">
    <source>
        <dbReference type="ARBA" id="ARBA00061627"/>
    </source>
</evidence>
<evidence type="ECO:0000256" key="10">
    <source>
        <dbReference type="ARBA" id="ARBA00022840"/>
    </source>
</evidence>
<keyword evidence="9" id="KW-0378">Hydrolase</keyword>
<accession>K0KKR6</accession>
<dbReference type="GO" id="GO:0006388">
    <property type="term" value="P:tRNA splicing, via endonucleolytic cleavage and ligation"/>
    <property type="evidence" value="ECO:0007669"/>
    <property type="project" value="UniProtKB-UniRule"/>
</dbReference>
<evidence type="ECO:0000256" key="16">
    <source>
        <dbReference type="PIRNR" id="PIRNR019634"/>
    </source>
</evidence>
<dbReference type="HOGENOM" id="CLU_010316_1_0_1"/>
<feature type="domain" description="tRNA ligase phosphodiesterase" evidence="19">
    <location>
        <begin position="567"/>
        <end position="826"/>
    </location>
</feature>
<dbReference type="GO" id="GO:0003972">
    <property type="term" value="F:RNA ligase (ATP) activity"/>
    <property type="evidence" value="ECO:0007669"/>
    <property type="project" value="UniProtKB-UniRule"/>
</dbReference>
<evidence type="ECO:0000259" key="19">
    <source>
        <dbReference type="Pfam" id="PF08302"/>
    </source>
</evidence>
<reference evidence="22 23" key="1">
    <citation type="journal article" date="2012" name="Eukaryot. Cell">
        <title>Draft genome sequence of Wickerhamomyces ciferrii NRRL Y-1031 F-60-10.</title>
        <authorList>
            <person name="Schneider J."/>
            <person name="Andrea H."/>
            <person name="Blom J."/>
            <person name="Jaenicke S."/>
            <person name="Ruckert C."/>
            <person name="Schorsch C."/>
            <person name="Szczepanowski R."/>
            <person name="Farwick M."/>
            <person name="Goesmann A."/>
            <person name="Puhler A."/>
            <person name="Schaffer S."/>
            <person name="Tauch A."/>
            <person name="Kohler T."/>
            <person name="Brinkrolf K."/>
        </authorList>
    </citation>
    <scope>NUCLEOTIDE SEQUENCE [LARGE SCALE GENOMIC DNA]</scope>
    <source>
        <strain evidence="23">ATCC 14091 / BCRC 22168 / CBS 111 / JCM 3599 / NBRC 0793 / NRRL Y-1031 F-60-10</strain>
    </source>
</reference>
<evidence type="ECO:0000256" key="6">
    <source>
        <dbReference type="ARBA" id="ARBA00022741"/>
    </source>
</evidence>
<dbReference type="STRING" id="1206466.K0KKR6"/>
<proteinExistence type="inferred from homology"/>
<comment type="caution">
    <text evidence="22">The sequence shown here is derived from an EMBL/GenBank/DDBJ whole genome shotgun (WGS) entry which is preliminary data.</text>
</comment>
<dbReference type="SUPFAM" id="SSF52540">
    <property type="entry name" value="P-loop containing nucleoside triphosphate hydrolases"/>
    <property type="match status" value="1"/>
</dbReference>
<evidence type="ECO:0000256" key="8">
    <source>
        <dbReference type="ARBA" id="ARBA00022777"/>
    </source>
</evidence>
<keyword evidence="8" id="KW-0418">Kinase</keyword>
<keyword evidence="6" id="KW-0547">Nucleotide-binding</keyword>
<organism evidence="22 23">
    <name type="scientific">Wickerhamomyces ciferrii (strain ATCC 14091 / BCRC 22168 / CBS 111 / JCM 3599 / NBRC 0793 / NRRL Y-1031 F-60-10)</name>
    <name type="common">Yeast</name>
    <name type="synonym">Pichia ciferrii</name>
    <dbReference type="NCBI Taxonomy" id="1206466"/>
    <lineage>
        <taxon>Eukaryota</taxon>
        <taxon>Fungi</taxon>
        <taxon>Dikarya</taxon>
        <taxon>Ascomycota</taxon>
        <taxon>Saccharomycotina</taxon>
        <taxon>Saccharomycetes</taxon>
        <taxon>Phaffomycetales</taxon>
        <taxon>Wickerhamomycetaceae</taxon>
        <taxon>Wickerhamomyces</taxon>
    </lineage>
</organism>
<dbReference type="PIRSF" id="PIRSF019634">
    <property type="entry name" value="tRNA_lig_yeast"/>
    <property type="match status" value="1"/>
</dbReference>
<dbReference type="PANTHER" id="PTHR32004">
    <property type="entry name" value="TRNA LIGASE"/>
    <property type="match status" value="1"/>
</dbReference>
<evidence type="ECO:0000256" key="17">
    <source>
        <dbReference type="PIRSR" id="PIRSR019634-50"/>
    </source>
</evidence>
<dbReference type="eggNOG" id="ENOG502QQB9">
    <property type="taxonomic scope" value="Eukaryota"/>
</dbReference>
<keyword evidence="7" id="KW-0255">Endonuclease</keyword>
<feature type="domain" description="T4 RNA ligase 1-like N-terminal" evidence="21">
    <location>
        <begin position="65"/>
        <end position="293"/>
    </location>
</feature>
<dbReference type="GO" id="GO:0005524">
    <property type="term" value="F:ATP binding"/>
    <property type="evidence" value="ECO:0007669"/>
    <property type="project" value="UniProtKB-UniRule"/>
</dbReference>
<evidence type="ECO:0000256" key="7">
    <source>
        <dbReference type="ARBA" id="ARBA00022759"/>
    </source>
</evidence>
<dbReference type="PANTHER" id="PTHR32004:SF1">
    <property type="entry name" value="TRNA LIGASE"/>
    <property type="match status" value="1"/>
</dbReference>
<evidence type="ECO:0000256" key="9">
    <source>
        <dbReference type="ARBA" id="ARBA00022801"/>
    </source>
</evidence>
<sequence length="834" mass="95240">MGQEKLSDQEEVNELIKKLELATTLKKRGKATKRIYKVLNSDKEIVSWKFNEWDYAKDKIELPSNARGLFTLADEPRIAVRGYDKFFNINEVPITRWEWLESNTKGPYQVTAKENGCIILISGLRDGTIVVCSKHSTGDRQDGTKNHAIAGQKFLEHQLKLRNLSTKDLALKLYDLNVTAVAEFCDDDFEEHIIQYKSDSAGLYLHGLNLNKPSFETYSIEEVSDFAGVYGFKTVDHFTIQDIASLKNRLTEYSLSGCYNGKEIEGFVIRCKKTTKLKEEDYFFKFKFEEPYLMYRQWREVTKEYLSHKDRLSIKFSKHRFITNKYLDFVIPLLEEDPKLAENYNSGFKIIELRNRFLESYGKSGPEILNQELLDELEVVNSMKSLKIDENTKFVIIPVATIGCGKTTTSQTLVNIYSDEWSLVSNDDIPSGKAAKHQFVKKALEGLKTNKVVIMDRNNHQFRERDQIFKDFAEFRDDYIPHDTNVQFICLNFVPDDCDTDKVWEKTYNRVIARGDNHQSIKAETESAKVKGIMSGFVKRFQPVVQEKEPDSNFNSVIDLDSTGERSSYENVLKILDNLRDKYPVLIGELPASGIIESAFSSALNYKPSYHKVMGKSGGQGKANKKKATGEKETSNIGNPTKRMKVKPPVYFSIDIPNKAVVTSRIQDLLIQKGSLANVDKSFGDLLKTKLMNEFHVTLAHCIQAKRGNELEKFVWSKYINVFENRKSKGNLLGYSADLKLKSLIWNDMIATVLVDISLIYRDGSSNELSVKSANKFPHITYALLSEGVKPFFSNSLAEDASKFDDQGSFDNGVHILHFDDEPVLKQLPVIVNF</sequence>
<comment type="catalytic activity">
    <reaction evidence="12 16">
        <text>ATP + (ribonucleotide)n-3'-hydroxyl + 5'-phospho-(ribonucleotide)m = (ribonucleotide)n+m + AMP + diphosphate.</text>
        <dbReference type="EC" id="6.5.1.3"/>
    </reaction>
</comment>
<feature type="domain" description="tRNA ligase kinase" evidence="20">
    <location>
        <begin position="395"/>
        <end position="561"/>
    </location>
</feature>
<evidence type="ECO:0000313" key="22">
    <source>
        <dbReference type="EMBL" id="CCH42064.1"/>
    </source>
</evidence>
<dbReference type="InterPro" id="IPR019039">
    <property type="entry name" value="T4-Rnl1-like_N"/>
</dbReference>
<dbReference type="GO" id="GO:0005634">
    <property type="term" value="C:nucleus"/>
    <property type="evidence" value="ECO:0007669"/>
    <property type="project" value="TreeGrafter"/>
</dbReference>
<evidence type="ECO:0000256" key="3">
    <source>
        <dbReference type="ARBA" id="ARBA00022679"/>
    </source>
</evidence>
<keyword evidence="23" id="KW-1185">Reference proteome</keyword>
<protein>
    <recommendedName>
        <fullName evidence="15 16">tRNA ligase</fullName>
        <ecNumber evidence="1 16">6.5.1.3</ecNumber>
    </recommendedName>
</protein>
<dbReference type="GO" id="GO:0051730">
    <property type="term" value="F:GTP-dependent polyribonucleotide 5'-hydroxyl-kinase activity"/>
    <property type="evidence" value="ECO:0007669"/>
    <property type="project" value="InterPro"/>
</dbReference>
<gene>
    <name evidence="22" type="ORF">BN7_1603</name>
</gene>
<evidence type="ECO:0000256" key="13">
    <source>
        <dbReference type="ARBA" id="ARBA00055002"/>
    </source>
</evidence>
<dbReference type="Proteomes" id="UP000009328">
    <property type="component" value="Unassembled WGS sequence"/>
</dbReference>
<dbReference type="GO" id="GO:0004519">
    <property type="term" value="F:endonuclease activity"/>
    <property type="evidence" value="ECO:0007669"/>
    <property type="project" value="UniProtKB-KW"/>
</dbReference>
<dbReference type="EMBL" id="CAIF01000034">
    <property type="protein sequence ID" value="CCH42064.1"/>
    <property type="molecule type" value="Genomic_DNA"/>
</dbReference>
<dbReference type="InParanoid" id="K0KKR6"/>
<keyword evidence="4 16" id="KW-0819">tRNA processing</keyword>
<evidence type="ECO:0000256" key="11">
    <source>
        <dbReference type="ARBA" id="ARBA00023268"/>
    </source>
</evidence>
<name>K0KKR6_WICCF</name>
<keyword evidence="11" id="KW-0511">Multifunctional enzyme</keyword>
<dbReference type="EC" id="6.5.1.3" evidence="1 16"/>
<dbReference type="FunFam" id="3.40.50.300:FF:001934">
    <property type="entry name" value="tRNA ligase"/>
    <property type="match status" value="1"/>
</dbReference>
<evidence type="ECO:0000256" key="4">
    <source>
        <dbReference type="ARBA" id="ARBA00022694"/>
    </source>
</evidence>
<dbReference type="InterPro" id="IPR015966">
    <property type="entry name" value="tRNA_lig_kin_fungi"/>
</dbReference>
<comment type="function">
    <text evidence="13">One of the two proteins required for the splicing of precursor tRNA molecules containing introns. The ligation activity requires three enzymatic activities: phosphorylation of the 5' terminus of the 3' half-tRNA in the presence of ATP, opening of the 2'3'-cyclic phosphodiester bond of the 5' half-tRNA leaving a 2'-phosphomonoester and ligation of the two tRNA halves in an ATP-dependent reaction.</text>
</comment>
<keyword evidence="3" id="KW-0808">Transferase</keyword>
<evidence type="ECO:0000256" key="15">
    <source>
        <dbReference type="ARBA" id="ARBA00073988"/>
    </source>
</evidence>
<keyword evidence="10" id="KW-0067">ATP-binding</keyword>
<dbReference type="Pfam" id="PF08302">
    <property type="entry name" value="tRNA_lig_CPD"/>
    <property type="match status" value="1"/>
</dbReference>
<dbReference type="Gene3D" id="3.40.50.300">
    <property type="entry name" value="P-loop containing nucleotide triphosphate hydrolases"/>
    <property type="match status" value="1"/>
</dbReference>
<evidence type="ECO:0000256" key="1">
    <source>
        <dbReference type="ARBA" id="ARBA00012724"/>
    </source>
</evidence>
<evidence type="ECO:0000256" key="2">
    <source>
        <dbReference type="ARBA" id="ARBA00022598"/>
    </source>
</evidence>
<feature type="region of interest" description="Disordered" evidence="18">
    <location>
        <begin position="615"/>
        <end position="640"/>
    </location>
</feature>
<dbReference type="InterPro" id="IPR015965">
    <property type="entry name" value="tRNA_lig_PDEase"/>
</dbReference>